<evidence type="ECO:0000313" key="5">
    <source>
        <dbReference type="Proteomes" id="UP000011721"/>
    </source>
</evidence>
<dbReference type="InterPro" id="IPR009252">
    <property type="entry name" value="Cell_div_ZapB"/>
</dbReference>
<sequence>MTEENELVRLEQFVSTLLAKFNALRDESKKLTERLQRREATIETLQDELAAMKNERGDISSRVSSLIGKIEEWESEGEISTEDVEPTEKHSDSGVQGNLFSVDAMRSNS</sequence>
<evidence type="ECO:0000256" key="1">
    <source>
        <dbReference type="ARBA" id="ARBA00023054"/>
    </source>
</evidence>
<keyword evidence="1 2" id="KW-0175">Coiled coil</keyword>
<reference evidence="5" key="1">
    <citation type="journal article" date="2013" name="Stand. Genomic Sci.">
        <title>Complete genome sequence of Desulfocapsa sulfexigens, a marine deltaproteobacterium specialized in disproportionating inorganic sulfur compounds.</title>
        <authorList>
            <person name="Finster K.W."/>
            <person name="Kjeldsen K.U."/>
            <person name="Kube M."/>
            <person name="Reinhardt R."/>
            <person name="Mussmann M."/>
            <person name="Amann R."/>
            <person name="Schreiber L."/>
        </authorList>
    </citation>
    <scope>NUCLEOTIDE SEQUENCE [LARGE SCALE GENOMIC DNA]</scope>
    <source>
        <strain evidence="5">DSM 10523 / SB164P1</strain>
    </source>
</reference>
<accession>M1P589</accession>
<feature type="coiled-coil region" evidence="2">
    <location>
        <begin position="14"/>
        <end position="62"/>
    </location>
</feature>
<name>M1P589_DESSD</name>
<keyword evidence="5" id="KW-1185">Reference proteome</keyword>
<dbReference type="Pfam" id="PF06005">
    <property type="entry name" value="ZapB"/>
    <property type="match status" value="1"/>
</dbReference>
<proteinExistence type="predicted"/>
<evidence type="ECO:0000256" key="2">
    <source>
        <dbReference type="SAM" id="Coils"/>
    </source>
</evidence>
<evidence type="ECO:0008006" key="6">
    <source>
        <dbReference type="Google" id="ProtNLM"/>
    </source>
</evidence>
<dbReference type="Proteomes" id="UP000011721">
    <property type="component" value="Chromosome"/>
</dbReference>
<dbReference type="GO" id="GO:0043093">
    <property type="term" value="P:FtsZ-dependent cytokinesis"/>
    <property type="evidence" value="ECO:0007669"/>
    <property type="project" value="InterPro"/>
</dbReference>
<protein>
    <recommendedName>
        <fullName evidence="6">Cell division protein ZapB</fullName>
    </recommendedName>
</protein>
<evidence type="ECO:0000256" key="3">
    <source>
        <dbReference type="SAM" id="MobiDB-lite"/>
    </source>
</evidence>
<dbReference type="STRING" id="1167006.UWK_02115"/>
<evidence type="ECO:0000313" key="4">
    <source>
        <dbReference type="EMBL" id="AGF78658.1"/>
    </source>
</evidence>
<dbReference type="KEGG" id="dsf:UWK_02115"/>
<dbReference type="OrthoDB" id="5432509at2"/>
<organism evidence="4 5">
    <name type="scientific">Desulfocapsa sulfexigens (strain DSM 10523 / SB164P1)</name>
    <dbReference type="NCBI Taxonomy" id="1167006"/>
    <lineage>
        <taxon>Bacteria</taxon>
        <taxon>Pseudomonadati</taxon>
        <taxon>Thermodesulfobacteriota</taxon>
        <taxon>Desulfobulbia</taxon>
        <taxon>Desulfobulbales</taxon>
        <taxon>Desulfocapsaceae</taxon>
        <taxon>Desulfocapsa</taxon>
    </lineage>
</organism>
<dbReference type="AlphaFoldDB" id="M1P589"/>
<dbReference type="GO" id="GO:0090529">
    <property type="term" value="P:cell septum assembly"/>
    <property type="evidence" value="ECO:0007669"/>
    <property type="project" value="InterPro"/>
</dbReference>
<dbReference type="Gene3D" id="1.20.5.340">
    <property type="match status" value="1"/>
</dbReference>
<feature type="region of interest" description="Disordered" evidence="3">
    <location>
        <begin position="74"/>
        <end position="109"/>
    </location>
</feature>
<dbReference type="GO" id="GO:0005737">
    <property type="term" value="C:cytoplasm"/>
    <property type="evidence" value="ECO:0007669"/>
    <property type="project" value="InterPro"/>
</dbReference>
<dbReference type="EMBL" id="CP003985">
    <property type="protein sequence ID" value="AGF78658.1"/>
    <property type="molecule type" value="Genomic_DNA"/>
</dbReference>
<feature type="compositionally biased region" description="Acidic residues" evidence="3">
    <location>
        <begin position="74"/>
        <end position="85"/>
    </location>
</feature>
<gene>
    <name evidence="4" type="ordered locus">UWK_02115</name>
</gene>
<dbReference type="HOGENOM" id="CLU_176877_0_0_7"/>
<dbReference type="RefSeq" id="WP_015404348.1">
    <property type="nucleotide sequence ID" value="NC_020304.1"/>
</dbReference>